<dbReference type="EMBL" id="BHVZ01000004">
    <property type="protein sequence ID" value="GCB29863.1"/>
    <property type="molecule type" value="Genomic_DNA"/>
</dbReference>
<dbReference type="OrthoDB" id="1824544at2"/>
<proteinExistence type="predicted"/>
<evidence type="ECO:0000313" key="1">
    <source>
        <dbReference type="EMBL" id="GCB29863.1"/>
    </source>
</evidence>
<reference evidence="1 2" key="1">
    <citation type="submission" date="2018-10" db="EMBL/GenBank/DDBJ databases">
        <title>Draft Genome Sequence of Anaerotignum sp. KCTC 15736.</title>
        <authorList>
            <person name="Choi S.H."/>
            <person name="Kim J.S."/>
            <person name="Kang S.W."/>
            <person name="Lee J.S."/>
            <person name="Park S.H."/>
        </authorList>
    </citation>
    <scope>NUCLEOTIDE SEQUENCE [LARGE SCALE GENOMIC DNA]</scope>
    <source>
        <strain evidence="1 2">KCTC 15736</strain>
    </source>
</reference>
<comment type="caution">
    <text evidence="1">The sequence shown here is derived from an EMBL/GenBank/DDBJ whole genome shotgun (WGS) entry which is preliminary data.</text>
</comment>
<evidence type="ECO:0000313" key="2">
    <source>
        <dbReference type="Proteomes" id="UP000287361"/>
    </source>
</evidence>
<protein>
    <submittedName>
        <fullName evidence="1">Uncharacterized protein</fullName>
    </submittedName>
</protein>
<keyword evidence="2" id="KW-1185">Reference proteome</keyword>
<name>A0A401LEB1_9FIRM</name>
<dbReference type="AlphaFoldDB" id="A0A401LEB1"/>
<gene>
    <name evidence="1" type="ORF">KGMB03357_15240</name>
</gene>
<accession>A0A401LEB1</accession>
<dbReference type="Proteomes" id="UP000287361">
    <property type="component" value="Unassembled WGS sequence"/>
</dbReference>
<sequence>MEERVFADEFRKGFWQEEDFLAFLERREENSEWGKVKSNEIRFYPIEEGHQISAMLEEKLRETGKANVFEDTLEHTRLILKVKEDLYPVRSCAIKTILERARISGNALNKVQKAELAQILNYCMGVAGGDALLRFCEDKISAVHGGDASDYAVLETPELFRRTVEYLQDNFSGYTFAGASYDHSIATAVWSLENQDSLLQEYRESLQKHGLPNQEIQLGLRLTTSDTGQSGANLYPMIFFGSEARNIPLGSALKLQHKNKADLAKFDEQLNLLYAQYSKALGNMQSLMDVYVLYPINAMLGVMKRVGVPKRYAMEVSEDFRIQNGNAPCSVYEVYLQIAEVIYLMQCEGIDGSKIVQMEENIARAVHLRWKDYDIAGEYHW</sequence>
<organism evidence="1 2">
    <name type="scientific">Anaerotignum faecicola</name>
    <dbReference type="NCBI Taxonomy" id="2358141"/>
    <lineage>
        <taxon>Bacteria</taxon>
        <taxon>Bacillati</taxon>
        <taxon>Bacillota</taxon>
        <taxon>Clostridia</taxon>
        <taxon>Lachnospirales</taxon>
        <taxon>Anaerotignaceae</taxon>
        <taxon>Anaerotignum</taxon>
    </lineage>
</organism>